<keyword evidence="2" id="KW-0238">DNA-binding</keyword>
<evidence type="ECO:0000256" key="2">
    <source>
        <dbReference type="ARBA" id="ARBA00023125"/>
    </source>
</evidence>
<keyword evidence="1" id="KW-0805">Transcription regulation</keyword>
<dbReference type="Proteomes" id="UP000286100">
    <property type="component" value="Unassembled WGS sequence"/>
</dbReference>
<dbReference type="InterPro" id="IPR009057">
    <property type="entry name" value="Homeodomain-like_sf"/>
</dbReference>
<dbReference type="AlphaFoldDB" id="A0A418WQR3"/>
<evidence type="ECO:0000313" key="5">
    <source>
        <dbReference type="EMBL" id="RJF93590.1"/>
    </source>
</evidence>
<keyword evidence="6" id="KW-1185">Reference proteome</keyword>
<dbReference type="PROSITE" id="PS01124">
    <property type="entry name" value="HTH_ARAC_FAMILY_2"/>
    <property type="match status" value="1"/>
</dbReference>
<evidence type="ECO:0000256" key="1">
    <source>
        <dbReference type="ARBA" id="ARBA00023015"/>
    </source>
</evidence>
<sequence>MSTGSAGYVGVARYGAANNMARHQHAAPYVALVLQGGYVEAGDIGRVRVHPGDMLIHGRFEAHQDHFAPGNTHVLNLPMTGAIGSRVGRVADADAIVVLAERDVGAATALALDSFQPADNALFDWPDLLAGALREDRVTNLAEWAEQTGIARTSLSRGFALAYGVSPQRYRAEVRARRAAEAVIDSAQPLAAIAIDFGFSDQAHMTRAVAQLTGLPPATLRRRGRAGHVTSVQDGCDAAD</sequence>
<dbReference type="GO" id="GO:0043565">
    <property type="term" value="F:sequence-specific DNA binding"/>
    <property type="evidence" value="ECO:0007669"/>
    <property type="project" value="InterPro"/>
</dbReference>
<dbReference type="OrthoDB" id="9809338at2"/>
<dbReference type="RefSeq" id="WP_119759914.1">
    <property type="nucleotide sequence ID" value="NZ_QYUM01000002.1"/>
</dbReference>
<dbReference type="InterPro" id="IPR018060">
    <property type="entry name" value="HTH_AraC"/>
</dbReference>
<evidence type="ECO:0000313" key="6">
    <source>
        <dbReference type="Proteomes" id="UP000286100"/>
    </source>
</evidence>
<feature type="domain" description="HTH araC/xylS-type" evidence="4">
    <location>
        <begin position="133"/>
        <end position="223"/>
    </location>
</feature>
<evidence type="ECO:0000259" key="4">
    <source>
        <dbReference type="PROSITE" id="PS01124"/>
    </source>
</evidence>
<evidence type="ECO:0000256" key="3">
    <source>
        <dbReference type="ARBA" id="ARBA00023163"/>
    </source>
</evidence>
<dbReference type="EMBL" id="QYUM01000002">
    <property type="protein sequence ID" value="RJF93590.1"/>
    <property type="molecule type" value="Genomic_DNA"/>
</dbReference>
<name>A0A418WQR3_9SPHN</name>
<accession>A0A418WQR3</accession>
<dbReference type="Pfam" id="PF12833">
    <property type="entry name" value="HTH_18"/>
    <property type="match status" value="1"/>
</dbReference>
<proteinExistence type="predicted"/>
<dbReference type="Gene3D" id="1.10.10.60">
    <property type="entry name" value="Homeodomain-like"/>
    <property type="match status" value="2"/>
</dbReference>
<dbReference type="SUPFAM" id="SSF46689">
    <property type="entry name" value="Homeodomain-like"/>
    <property type="match status" value="1"/>
</dbReference>
<protein>
    <submittedName>
        <fullName evidence="5">AraC family transcriptional regulator</fullName>
    </submittedName>
</protein>
<gene>
    <name evidence="5" type="ORF">D3876_04555</name>
</gene>
<dbReference type="SMART" id="SM00342">
    <property type="entry name" value="HTH_ARAC"/>
    <property type="match status" value="1"/>
</dbReference>
<comment type="caution">
    <text evidence="5">The sequence shown here is derived from an EMBL/GenBank/DDBJ whole genome shotgun (WGS) entry which is preliminary data.</text>
</comment>
<reference evidence="5 6" key="1">
    <citation type="submission" date="2018-09" db="EMBL/GenBank/DDBJ databases">
        <authorList>
            <person name="Zhu H."/>
        </authorList>
    </citation>
    <scope>NUCLEOTIDE SEQUENCE [LARGE SCALE GENOMIC DNA]</scope>
    <source>
        <strain evidence="5 6">K2R01-6</strain>
    </source>
</reference>
<dbReference type="GO" id="GO:0003700">
    <property type="term" value="F:DNA-binding transcription factor activity"/>
    <property type="evidence" value="ECO:0007669"/>
    <property type="project" value="InterPro"/>
</dbReference>
<dbReference type="InterPro" id="IPR050204">
    <property type="entry name" value="AraC_XylS_family_regulators"/>
</dbReference>
<organism evidence="5 6">
    <name type="scientific">Sphingomonas cavernae</name>
    <dbReference type="NCBI Taxonomy" id="2320861"/>
    <lineage>
        <taxon>Bacteria</taxon>
        <taxon>Pseudomonadati</taxon>
        <taxon>Pseudomonadota</taxon>
        <taxon>Alphaproteobacteria</taxon>
        <taxon>Sphingomonadales</taxon>
        <taxon>Sphingomonadaceae</taxon>
        <taxon>Sphingomonas</taxon>
    </lineage>
</organism>
<dbReference type="PANTHER" id="PTHR46796">
    <property type="entry name" value="HTH-TYPE TRANSCRIPTIONAL ACTIVATOR RHAS-RELATED"/>
    <property type="match status" value="1"/>
</dbReference>
<keyword evidence="3" id="KW-0804">Transcription</keyword>